<dbReference type="KEGG" id="ela:UCREL1_5389"/>
<accession>M7SMM2</accession>
<reference evidence="3" key="1">
    <citation type="journal article" date="2013" name="Genome Announc.">
        <title>Draft genome sequence of the grapevine dieback fungus Eutypa lata UCR-EL1.</title>
        <authorList>
            <person name="Blanco-Ulate B."/>
            <person name="Rolshausen P.E."/>
            <person name="Cantu D."/>
        </authorList>
    </citation>
    <scope>NUCLEOTIDE SEQUENCE [LARGE SCALE GENOMIC DNA]</scope>
    <source>
        <strain evidence="3">UCR-EL1</strain>
    </source>
</reference>
<keyword evidence="3" id="KW-1185">Reference proteome</keyword>
<name>M7SMM2_EUTLA</name>
<dbReference type="AlphaFoldDB" id="M7SMM2"/>
<evidence type="ECO:0000313" key="3">
    <source>
        <dbReference type="Proteomes" id="UP000012174"/>
    </source>
</evidence>
<proteinExistence type="predicted"/>
<dbReference type="EMBL" id="KB706403">
    <property type="protein sequence ID" value="EMR67624.1"/>
    <property type="molecule type" value="Genomic_DNA"/>
</dbReference>
<dbReference type="HOGENOM" id="CLU_2527454_0_0_1"/>
<organism evidence="2 3">
    <name type="scientific">Eutypa lata (strain UCR-EL1)</name>
    <name type="common">Grapevine dieback disease fungus</name>
    <name type="synonym">Eutypa armeniacae</name>
    <dbReference type="NCBI Taxonomy" id="1287681"/>
    <lineage>
        <taxon>Eukaryota</taxon>
        <taxon>Fungi</taxon>
        <taxon>Dikarya</taxon>
        <taxon>Ascomycota</taxon>
        <taxon>Pezizomycotina</taxon>
        <taxon>Sordariomycetes</taxon>
        <taxon>Xylariomycetidae</taxon>
        <taxon>Xylariales</taxon>
        <taxon>Diatrypaceae</taxon>
        <taxon>Eutypa</taxon>
    </lineage>
</organism>
<protein>
    <submittedName>
        <fullName evidence="2">Uncharacterized protein</fullName>
    </submittedName>
</protein>
<feature type="chain" id="PRO_5004084782" evidence="1">
    <location>
        <begin position="20"/>
        <end position="84"/>
    </location>
</feature>
<gene>
    <name evidence="2" type="ORF">UCREL1_5389</name>
</gene>
<evidence type="ECO:0000256" key="1">
    <source>
        <dbReference type="SAM" id="SignalP"/>
    </source>
</evidence>
<keyword evidence="1" id="KW-0732">Signal</keyword>
<dbReference type="OrthoDB" id="4703010at2759"/>
<feature type="signal peptide" evidence="1">
    <location>
        <begin position="1"/>
        <end position="19"/>
    </location>
</feature>
<evidence type="ECO:0000313" key="2">
    <source>
        <dbReference type="EMBL" id="EMR67624.1"/>
    </source>
</evidence>
<dbReference type="Proteomes" id="UP000012174">
    <property type="component" value="Unassembled WGS sequence"/>
</dbReference>
<sequence>MVRGLVSLSTLILAAVGSAAPLTPSAGTETNIEVRTVDDETKTVPDVFFYAWGEETKREEAVPDIVFVDWAPEAKRGDHREEQS</sequence>